<proteinExistence type="predicted"/>
<name>A0A7R8UZP8_HERIL</name>
<dbReference type="EMBL" id="LR899013">
    <property type="protein sequence ID" value="CAD7089908.1"/>
    <property type="molecule type" value="Genomic_DNA"/>
</dbReference>
<dbReference type="InParanoid" id="A0A7R8UZP8"/>
<sequence>MGFIEFPPLESIRNGTQQANKTGTTPQIRLSPTHGAGPHILHPLRKQFRKIRVLALNVKREASAGKDLVEELMALWYLGKYQSLQVQWIILRK</sequence>
<dbReference type="Proteomes" id="UP000594454">
    <property type="component" value="Chromosome 5"/>
</dbReference>
<evidence type="ECO:0000313" key="3">
    <source>
        <dbReference type="Proteomes" id="UP000594454"/>
    </source>
</evidence>
<dbReference type="AlphaFoldDB" id="A0A7R8UZP8"/>
<protein>
    <submittedName>
        <fullName evidence="2">Uncharacterized protein</fullName>
    </submittedName>
</protein>
<accession>A0A7R8UZP8</accession>
<feature type="compositionally biased region" description="Polar residues" evidence="1">
    <location>
        <begin position="13"/>
        <end position="30"/>
    </location>
</feature>
<organism evidence="2 3">
    <name type="scientific">Hermetia illucens</name>
    <name type="common">Black soldier fly</name>
    <dbReference type="NCBI Taxonomy" id="343691"/>
    <lineage>
        <taxon>Eukaryota</taxon>
        <taxon>Metazoa</taxon>
        <taxon>Ecdysozoa</taxon>
        <taxon>Arthropoda</taxon>
        <taxon>Hexapoda</taxon>
        <taxon>Insecta</taxon>
        <taxon>Pterygota</taxon>
        <taxon>Neoptera</taxon>
        <taxon>Endopterygota</taxon>
        <taxon>Diptera</taxon>
        <taxon>Brachycera</taxon>
        <taxon>Stratiomyomorpha</taxon>
        <taxon>Stratiomyidae</taxon>
        <taxon>Hermetiinae</taxon>
        <taxon>Hermetia</taxon>
    </lineage>
</organism>
<feature type="region of interest" description="Disordered" evidence="1">
    <location>
        <begin position="13"/>
        <end position="40"/>
    </location>
</feature>
<gene>
    <name evidence="2" type="ORF">HERILL_LOCUS12427</name>
</gene>
<keyword evidence="3" id="KW-1185">Reference proteome</keyword>
<reference evidence="2 3" key="1">
    <citation type="submission" date="2020-11" db="EMBL/GenBank/DDBJ databases">
        <authorList>
            <person name="Wallbank WR R."/>
            <person name="Pardo Diaz C."/>
            <person name="Kozak K."/>
            <person name="Martin S."/>
            <person name="Jiggins C."/>
            <person name="Moest M."/>
            <person name="Warren A I."/>
            <person name="Generalovic N T."/>
            <person name="Byers J.R.P. K."/>
            <person name="Montejo-Kovacevich G."/>
            <person name="Yen C E."/>
        </authorList>
    </citation>
    <scope>NUCLEOTIDE SEQUENCE [LARGE SCALE GENOMIC DNA]</scope>
</reference>
<evidence type="ECO:0000313" key="2">
    <source>
        <dbReference type="EMBL" id="CAD7089908.1"/>
    </source>
</evidence>
<evidence type="ECO:0000256" key="1">
    <source>
        <dbReference type="SAM" id="MobiDB-lite"/>
    </source>
</evidence>